<evidence type="ECO:0000256" key="1">
    <source>
        <dbReference type="SAM" id="SignalP"/>
    </source>
</evidence>
<evidence type="ECO:0008006" key="4">
    <source>
        <dbReference type="Google" id="ProtNLM"/>
    </source>
</evidence>
<feature type="signal peptide" evidence="1">
    <location>
        <begin position="1"/>
        <end position="18"/>
    </location>
</feature>
<dbReference type="EMBL" id="UGVE01000001">
    <property type="protein sequence ID" value="SUD97332.1"/>
    <property type="molecule type" value="Genomic_DNA"/>
</dbReference>
<protein>
    <recommendedName>
        <fullName evidence="4">DUF4124 domain-containing protein</fullName>
    </recommendedName>
</protein>
<organism evidence="2 3">
    <name type="scientific">Ralstonia mannitolilytica</name>
    <dbReference type="NCBI Taxonomy" id="105219"/>
    <lineage>
        <taxon>Bacteria</taxon>
        <taxon>Pseudomonadati</taxon>
        <taxon>Pseudomonadota</taxon>
        <taxon>Betaproteobacteria</taxon>
        <taxon>Burkholderiales</taxon>
        <taxon>Burkholderiaceae</taxon>
        <taxon>Ralstonia</taxon>
    </lineage>
</organism>
<evidence type="ECO:0000313" key="3">
    <source>
        <dbReference type="Proteomes" id="UP000255008"/>
    </source>
</evidence>
<keyword evidence="1" id="KW-0732">Signal</keyword>
<proteinExistence type="predicted"/>
<dbReference type="Proteomes" id="UP000255008">
    <property type="component" value="Unassembled WGS sequence"/>
</dbReference>
<accession>A0AAJ5D4J0</accession>
<evidence type="ECO:0000313" key="2">
    <source>
        <dbReference type="EMBL" id="SUD97332.1"/>
    </source>
</evidence>
<gene>
    <name evidence="2" type="ORF">NCTC10894_01687</name>
</gene>
<sequence>MRTILPLLVCLALPTAVAQTVNTCKINGKTVITDKPCDRAMEATIEFGTPAERAAKQQREEQRQASCAQLTKSRADALRTATEQSWNPRAGVLMNSVVKMLDDQLAANHCEKT</sequence>
<dbReference type="AlphaFoldDB" id="A0AAJ5D4J0"/>
<feature type="chain" id="PRO_5042496609" description="DUF4124 domain-containing protein" evidence="1">
    <location>
        <begin position="19"/>
        <end position="113"/>
    </location>
</feature>
<name>A0AAJ5D4J0_9RALS</name>
<comment type="caution">
    <text evidence="2">The sequence shown here is derived from an EMBL/GenBank/DDBJ whole genome shotgun (WGS) entry which is preliminary data.</text>
</comment>
<reference evidence="2 3" key="1">
    <citation type="submission" date="2018-06" db="EMBL/GenBank/DDBJ databases">
        <authorList>
            <consortium name="Pathogen Informatics"/>
            <person name="Doyle S."/>
        </authorList>
    </citation>
    <scope>NUCLEOTIDE SEQUENCE [LARGE SCALE GENOMIC DNA]</scope>
    <source>
        <strain evidence="2 3">NCTC10894</strain>
    </source>
</reference>